<keyword evidence="1" id="KW-1133">Transmembrane helix</keyword>
<keyword evidence="1 3" id="KW-0812">Transmembrane</keyword>
<comment type="caution">
    <text evidence="3">The sequence shown here is derived from an EMBL/GenBank/DDBJ whole genome shotgun (WGS) entry which is preliminary data.</text>
</comment>
<evidence type="ECO:0000259" key="2">
    <source>
        <dbReference type="Pfam" id="PF07727"/>
    </source>
</evidence>
<keyword evidence="1" id="KW-0472">Membrane</keyword>
<reference evidence="3 4" key="1">
    <citation type="submission" date="2024-01" db="EMBL/GenBank/DDBJ databases">
        <title>The complete chloroplast genome sequence of Lithospermum erythrorhizon: insights into the phylogenetic relationship among Boraginaceae species and the maternal lineages of purple gromwells.</title>
        <authorList>
            <person name="Okada T."/>
            <person name="Watanabe K."/>
        </authorList>
    </citation>
    <scope>NUCLEOTIDE SEQUENCE [LARGE SCALE GENOMIC DNA]</scope>
</reference>
<evidence type="ECO:0000313" key="4">
    <source>
        <dbReference type="Proteomes" id="UP001454036"/>
    </source>
</evidence>
<protein>
    <submittedName>
        <fullName evidence="3">Transmembrane signal receptor</fullName>
    </submittedName>
</protein>
<dbReference type="Proteomes" id="UP001454036">
    <property type="component" value="Unassembled WGS sequence"/>
</dbReference>
<sequence length="503" mass="58474">MWCSLKIKPLKILIKKLKLIWEIEVWWSLIRMMEMRPYQPLTCLIGLLNLEFVMILSLMMLSNGIDQVMKKRKFTVSIEESKQAARDLSSVERVETKPAVRVSTRARVPSSRYSPHEYVLFTDEGEPICYQDAIMMEEKLEWISAMEDEINSLMKNNTYILVDTIHNRKILKNRYKARLVGKGYEQKEGIDFEEIFSPVVKITSIRVVLRFVALYDLEIEQLDVKTAFLHGDLEEVIFMEQPEGFVVEGKEHMVSRLKKCLYGLKQAPRQWYKKFEMFMVEYSFGRTATDPCVFIKEVSSGDFIVLLLYVDDMLIVGKNIGTINELKRRLSTAFEMKDLGRAKNILGMEDRKQQILWLSQKKYILKVFTRFNMESSKPVSCPLDLAYSIGLFSRFLSRPRKENWEAVKWVFRYLKGTSDVSICFGGGEAALIGFTDADMAGDLDMKRSTFRYLFTFAGGALTSWQSRLQKCVALTTTEVEYIAVTKCCKELLWLKKLFRELGI</sequence>
<feature type="transmembrane region" description="Helical" evidence="1">
    <location>
        <begin position="41"/>
        <end position="61"/>
    </location>
</feature>
<gene>
    <name evidence="3" type="ORF">LIER_09929</name>
</gene>
<name>A0AAV3PKF9_LITER</name>
<keyword evidence="4" id="KW-1185">Reference proteome</keyword>
<dbReference type="SUPFAM" id="SSF56672">
    <property type="entry name" value="DNA/RNA polymerases"/>
    <property type="match status" value="1"/>
</dbReference>
<dbReference type="AlphaFoldDB" id="A0AAV3PKF9"/>
<dbReference type="PANTHER" id="PTHR11439">
    <property type="entry name" value="GAG-POL-RELATED RETROTRANSPOSON"/>
    <property type="match status" value="1"/>
</dbReference>
<dbReference type="InterPro" id="IPR043502">
    <property type="entry name" value="DNA/RNA_pol_sf"/>
</dbReference>
<dbReference type="Pfam" id="PF07727">
    <property type="entry name" value="RVT_2"/>
    <property type="match status" value="1"/>
</dbReference>
<evidence type="ECO:0000256" key="1">
    <source>
        <dbReference type="SAM" id="Phobius"/>
    </source>
</evidence>
<evidence type="ECO:0000313" key="3">
    <source>
        <dbReference type="EMBL" id="GAA0151146.1"/>
    </source>
</evidence>
<keyword evidence="3" id="KW-0675">Receptor</keyword>
<accession>A0AAV3PKF9</accession>
<feature type="domain" description="Reverse transcriptase Ty1/copia-type" evidence="2">
    <location>
        <begin position="155"/>
        <end position="383"/>
    </location>
</feature>
<organism evidence="3 4">
    <name type="scientific">Lithospermum erythrorhizon</name>
    <name type="common">Purple gromwell</name>
    <name type="synonym">Lithospermum officinale var. erythrorhizon</name>
    <dbReference type="NCBI Taxonomy" id="34254"/>
    <lineage>
        <taxon>Eukaryota</taxon>
        <taxon>Viridiplantae</taxon>
        <taxon>Streptophyta</taxon>
        <taxon>Embryophyta</taxon>
        <taxon>Tracheophyta</taxon>
        <taxon>Spermatophyta</taxon>
        <taxon>Magnoliopsida</taxon>
        <taxon>eudicotyledons</taxon>
        <taxon>Gunneridae</taxon>
        <taxon>Pentapetalae</taxon>
        <taxon>asterids</taxon>
        <taxon>lamiids</taxon>
        <taxon>Boraginales</taxon>
        <taxon>Boraginaceae</taxon>
        <taxon>Boraginoideae</taxon>
        <taxon>Lithospermeae</taxon>
        <taxon>Lithospermum</taxon>
    </lineage>
</organism>
<proteinExistence type="predicted"/>
<dbReference type="PANTHER" id="PTHR11439:SF467">
    <property type="entry name" value="INTEGRASE CATALYTIC DOMAIN-CONTAINING PROTEIN"/>
    <property type="match status" value="1"/>
</dbReference>
<dbReference type="InterPro" id="IPR013103">
    <property type="entry name" value="RVT_2"/>
</dbReference>
<dbReference type="CDD" id="cd09272">
    <property type="entry name" value="RNase_HI_RT_Ty1"/>
    <property type="match status" value="1"/>
</dbReference>
<dbReference type="EMBL" id="BAABME010001726">
    <property type="protein sequence ID" value="GAA0151146.1"/>
    <property type="molecule type" value="Genomic_DNA"/>
</dbReference>